<dbReference type="Proteomes" id="UP000019149">
    <property type="component" value="Unassembled WGS sequence"/>
</dbReference>
<feature type="compositionally biased region" description="Polar residues" evidence="1">
    <location>
        <begin position="80"/>
        <end position="89"/>
    </location>
</feature>
<keyword evidence="3" id="KW-1185">Reference proteome</keyword>
<accession>W6UVV8</accession>
<dbReference type="AlphaFoldDB" id="W6UVV8"/>
<comment type="caution">
    <text evidence="2">The sequence shown here is derived from an EMBL/GenBank/DDBJ whole genome shotgun (WGS) entry which is preliminary data.</text>
</comment>
<sequence>MSYTLLRRSITHFPITQNHIYASMLFDTTYQQLSGIDRRFAFSLFKGFTKFRRFCSPTSPANEDRRLERTPSTHLAKLPTDSTSSKGEANAINENSWQVITSRYSPRSTQTFRQIQNTTFDSGKHPIPHMQTIKVKLRWPITQSVLVNRLHPLHNEFDKKILAAHYTFKTCLPKHNFAHQTMKNILREPQKKKQNSNKEAIVFQLFLGKIIMQ</sequence>
<evidence type="ECO:0000313" key="3">
    <source>
        <dbReference type="Proteomes" id="UP000019149"/>
    </source>
</evidence>
<name>W6UVV8_ECHGR</name>
<reference evidence="2 3" key="1">
    <citation type="journal article" date="2013" name="Nat. Genet.">
        <title>The genome of the hydatid tapeworm Echinococcus granulosus.</title>
        <authorList>
            <person name="Zheng H."/>
            <person name="Zhang W."/>
            <person name="Zhang L."/>
            <person name="Zhang Z."/>
            <person name="Li J."/>
            <person name="Lu G."/>
            <person name="Zhu Y."/>
            <person name="Wang Y."/>
            <person name="Huang Y."/>
            <person name="Liu J."/>
            <person name="Kang H."/>
            <person name="Chen J."/>
            <person name="Wang L."/>
            <person name="Chen A."/>
            <person name="Yu S."/>
            <person name="Gao Z."/>
            <person name="Jin L."/>
            <person name="Gu W."/>
            <person name="Wang Z."/>
            <person name="Zhao L."/>
            <person name="Shi B."/>
            <person name="Wen H."/>
            <person name="Lin R."/>
            <person name="Jones M.K."/>
            <person name="Brejova B."/>
            <person name="Vinar T."/>
            <person name="Zhao G."/>
            <person name="McManus D.P."/>
            <person name="Chen Z."/>
            <person name="Zhou Y."/>
            <person name="Wang S."/>
        </authorList>
    </citation>
    <scope>NUCLEOTIDE SEQUENCE [LARGE SCALE GENOMIC DNA]</scope>
</reference>
<feature type="compositionally biased region" description="Basic and acidic residues" evidence="1">
    <location>
        <begin position="62"/>
        <end position="71"/>
    </location>
</feature>
<dbReference type="GeneID" id="36343241"/>
<dbReference type="KEGG" id="egl:EGR_07526"/>
<feature type="region of interest" description="Disordered" evidence="1">
    <location>
        <begin position="58"/>
        <end position="89"/>
    </location>
</feature>
<evidence type="ECO:0000256" key="1">
    <source>
        <dbReference type="SAM" id="MobiDB-lite"/>
    </source>
</evidence>
<gene>
    <name evidence="2" type="ORF">EGR_07526</name>
</gene>
<proteinExistence type="predicted"/>
<evidence type="ECO:0000313" key="2">
    <source>
        <dbReference type="EMBL" id="EUB57584.1"/>
    </source>
</evidence>
<protein>
    <submittedName>
        <fullName evidence="2">Uncharacterized protein</fullName>
    </submittedName>
</protein>
<organism evidence="2 3">
    <name type="scientific">Echinococcus granulosus</name>
    <name type="common">Hydatid tapeworm</name>
    <dbReference type="NCBI Taxonomy" id="6210"/>
    <lineage>
        <taxon>Eukaryota</taxon>
        <taxon>Metazoa</taxon>
        <taxon>Spiralia</taxon>
        <taxon>Lophotrochozoa</taxon>
        <taxon>Platyhelminthes</taxon>
        <taxon>Cestoda</taxon>
        <taxon>Eucestoda</taxon>
        <taxon>Cyclophyllidea</taxon>
        <taxon>Taeniidae</taxon>
        <taxon>Echinococcus</taxon>
        <taxon>Echinococcus granulosus group</taxon>
    </lineage>
</organism>
<dbReference type="CTD" id="36343241"/>
<dbReference type="EMBL" id="APAU02000080">
    <property type="protein sequence ID" value="EUB57584.1"/>
    <property type="molecule type" value="Genomic_DNA"/>
</dbReference>
<dbReference type="RefSeq" id="XP_024348780.1">
    <property type="nucleotide sequence ID" value="XM_024496775.1"/>
</dbReference>